<dbReference type="WBParaSite" id="GPLIN_000964900">
    <property type="protein sequence ID" value="GPLIN_000964900"/>
    <property type="gene ID" value="GPLIN_000964900"/>
</dbReference>
<feature type="transmembrane region" description="Helical" evidence="1">
    <location>
        <begin position="63"/>
        <end position="82"/>
    </location>
</feature>
<name>A0A183C9V1_GLOPA</name>
<proteinExistence type="predicted"/>
<protein>
    <submittedName>
        <fullName evidence="3">Uncharacterized protein</fullName>
    </submittedName>
</protein>
<evidence type="ECO:0000313" key="2">
    <source>
        <dbReference type="Proteomes" id="UP000050741"/>
    </source>
</evidence>
<dbReference type="Proteomes" id="UP000050741">
    <property type="component" value="Unassembled WGS sequence"/>
</dbReference>
<feature type="transmembrane region" description="Helical" evidence="1">
    <location>
        <begin position="30"/>
        <end position="51"/>
    </location>
</feature>
<keyword evidence="1" id="KW-0472">Membrane</keyword>
<sequence length="207" mass="22199">MGNLFSLEVISLDLHVYPPSTPDESPWKTLALPLLAIVLSLGALVGLYLRARHKPTRPTRPRTAWSPPFTLMVIIGTLILFASHAEGRPKGLQVGKGKASTHPIVRLGKPLAHGSASLLASTALYLGLNTLASVWEEDPGIPAALFAGVGLASLVLLLIILTALHRFLRGPGFPPRPRTPPHHAALELGELRSAITELVQRSDPPHH</sequence>
<keyword evidence="1" id="KW-1133">Transmembrane helix</keyword>
<feature type="transmembrane region" description="Helical" evidence="1">
    <location>
        <begin position="143"/>
        <end position="168"/>
    </location>
</feature>
<accession>A0A183C9V1</accession>
<evidence type="ECO:0000256" key="1">
    <source>
        <dbReference type="SAM" id="Phobius"/>
    </source>
</evidence>
<reference evidence="2" key="2">
    <citation type="submission" date="2014-05" db="EMBL/GenBank/DDBJ databases">
        <title>The genome and life-stage specific transcriptomes of Globodera pallida elucidate key aspects of plant parasitism by a cyst nematode.</title>
        <authorList>
            <person name="Cotton J.A."/>
            <person name="Lilley C.J."/>
            <person name="Jones L.M."/>
            <person name="Kikuchi T."/>
            <person name="Reid A.J."/>
            <person name="Thorpe P."/>
            <person name="Tsai I.J."/>
            <person name="Beasley H."/>
            <person name="Blok V."/>
            <person name="Cock P.J.A."/>
            <person name="Van den Akker S.E."/>
            <person name="Holroyd N."/>
            <person name="Hunt M."/>
            <person name="Mantelin S."/>
            <person name="Naghra H."/>
            <person name="Pain A."/>
            <person name="Palomares-Rius J.E."/>
            <person name="Zarowiecki M."/>
            <person name="Berriman M."/>
            <person name="Jones J.T."/>
            <person name="Urwin P.E."/>
        </authorList>
    </citation>
    <scope>NUCLEOTIDE SEQUENCE [LARGE SCALE GENOMIC DNA]</scope>
    <source>
        <strain evidence="2">Lindley</strain>
    </source>
</reference>
<organism evidence="2 3">
    <name type="scientific">Globodera pallida</name>
    <name type="common">Potato cyst nematode worm</name>
    <name type="synonym">Heterodera pallida</name>
    <dbReference type="NCBI Taxonomy" id="36090"/>
    <lineage>
        <taxon>Eukaryota</taxon>
        <taxon>Metazoa</taxon>
        <taxon>Ecdysozoa</taxon>
        <taxon>Nematoda</taxon>
        <taxon>Chromadorea</taxon>
        <taxon>Rhabditida</taxon>
        <taxon>Tylenchina</taxon>
        <taxon>Tylenchomorpha</taxon>
        <taxon>Tylenchoidea</taxon>
        <taxon>Heteroderidae</taxon>
        <taxon>Heteroderinae</taxon>
        <taxon>Globodera</taxon>
    </lineage>
</organism>
<keyword evidence="2" id="KW-1185">Reference proteome</keyword>
<evidence type="ECO:0000313" key="3">
    <source>
        <dbReference type="WBParaSite" id="GPLIN_000964900"/>
    </source>
</evidence>
<keyword evidence="1" id="KW-0812">Transmembrane</keyword>
<reference evidence="2" key="1">
    <citation type="submission" date="2013-12" db="EMBL/GenBank/DDBJ databases">
        <authorList>
            <person name="Aslett M."/>
        </authorList>
    </citation>
    <scope>NUCLEOTIDE SEQUENCE [LARGE SCALE GENOMIC DNA]</scope>
    <source>
        <strain evidence="2">Lindley</strain>
    </source>
</reference>
<dbReference type="AlphaFoldDB" id="A0A183C9V1"/>
<reference evidence="3" key="3">
    <citation type="submission" date="2016-06" db="UniProtKB">
        <authorList>
            <consortium name="WormBaseParasite"/>
        </authorList>
    </citation>
    <scope>IDENTIFICATION</scope>
</reference>